<sequence length="272" mass="31893">MTMKWDDSKTKFLLEQISSCYENGTLRGTTAVPRAEEIDSVVNRFNRVFNDKEKLNKQRIRNRMLVLTNKFKHFKKIEDSYSKGMDIRNDKKAWAALVEQYPACQEFEKEDFQWYYPMKLMYQGRYHSQKFKHNQRSFSDDSSLLCQKHPPSFIENPLSLKLPPIHHFSDTEPLITPSKSLFPPLHRDYISTSSQKSDKSHQLDINYIYNHENEQAPVVAQAMEAIERMNLTSSQFAKSVQLLSNPQLASAFLYLSDEYKYVYLKGSGVFDD</sequence>
<accession>A0A137PHK0</accession>
<proteinExistence type="predicted"/>
<reference evidence="1 2" key="1">
    <citation type="journal article" date="2015" name="Genome Biol. Evol.">
        <title>Phylogenomic analyses indicate that early fungi evolved digesting cell walls of algal ancestors of land plants.</title>
        <authorList>
            <person name="Chang Y."/>
            <person name="Wang S."/>
            <person name="Sekimoto S."/>
            <person name="Aerts A.L."/>
            <person name="Choi C."/>
            <person name="Clum A."/>
            <person name="LaButti K.M."/>
            <person name="Lindquist E.A."/>
            <person name="Yee Ngan C."/>
            <person name="Ohm R.A."/>
            <person name="Salamov A.A."/>
            <person name="Grigoriev I.V."/>
            <person name="Spatafora J.W."/>
            <person name="Berbee M.L."/>
        </authorList>
    </citation>
    <scope>NUCLEOTIDE SEQUENCE [LARGE SCALE GENOMIC DNA]</scope>
    <source>
        <strain evidence="1 2">NRRL 28638</strain>
    </source>
</reference>
<name>A0A137PHK0_CONC2</name>
<keyword evidence="2" id="KW-1185">Reference proteome</keyword>
<dbReference type="EMBL" id="KQ964423">
    <property type="protein sequence ID" value="KXN74484.1"/>
    <property type="molecule type" value="Genomic_DNA"/>
</dbReference>
<evidence type="ECO:0000313" key="2">
    <source>
        <dbReference type="Proteomes" id="UP000070444"/>
    </source>
</evidence>
<organism evidence="1 2">
    <name type="scientific">Conidiobolus coronatus (strain ATCC 28846 / CBS 209.66 / NRRL 28638)</name>
    <name type="common">Delacroixia coronata</name>
    <dbReference type="NCBI Taxonomy" id="796925"/>
    <lineage>
        <taxon>Eukaryota</taxon>
        <taxon>Fungi</taxon>
        <taxon>Fungi incertae sedis</taxon>
        <taxon>Zoopagomycota</taxon>
        <taxon>Entomophthoromycotina</taxon>
        <taxon>Entomophthoromycetes</taxon>
        <taxon>Entomophthorales</taxon>
        <taxon>Ancylistaceae</taxon>
        <taxon>Conidiobolus</taxon>
    </lineage>
</organism>
<gene>
    <name evidence="1" type="ORF">CONCODRAFT_2508</name>
</gene>
<evidence type="ECO:0000313" key="1">
    <source>
        <dbReference type="EMBL" id="KXN74484.1"/>
    </source>
</evidence>
<dbReference type="Proteomes" id="UP000070444">
    <property type="component" value="Unassembled WGS sequence"/>
</dbReference>
<protein>
    <recommendedName>
        <fullName evidence="3">Myb/SANT-like domain-containing protein</fullName>
    </recommendedName>
</protein>
<dbReference type="AlphaFoldDB" id="A0A137PHK0"/>
<evidence type="ECO:0008006" key="3">
    <source>
        <dbReference type="Google" id="ProtNLM"/>
    </source>
</evidence>